<evidence type="ECO:0000313" key="7">
    <source>
        <dbReference type="EMBL" id="KAK2584118.1"/>
    </source>
</evidence>
<dbReference type="Proteomes" id="UP001258017">
    <property type="component" value="Unassembled WGS sequence"/>
</dbReference>
<dbReference type="GO" id="GO:0005730">
    <property type="term" value="C:nucleolus"/>
    <property type="evidence" value="ECO:0007669"/>
    <property type="project" value="TreeGrafter"/>
</dbReference>
<feature type="compositionally biased region" description="Basic and acidic residues" evidence="5">
    <location>
        <begin position="56"/>
        <end position="73"/>
    </location>
</feature>
<dbReference type="AlphaFoldDB" id="A0AAD9VRA5"/>
<feature type="compositionally biased region" description="Basic residues" evidence="5">
    <location>
        <begin position="592"/>
        <end position="615"/>
    </location>
</feature>
<dbReference type="InterPro" id="IPR029190">
    <property type="entry name" value="Rrp14/SURF6_C"/>
</dbReference>
<dbReference type="EMBL" id="JAIFRP010000026">
    <property type="protein sequence ID" value="KAK2584118.1"/>
    <property type="molecule type" value="Genomic_DNA"/>
</dbReference>
<accession>A0AAD9VRA5</accession>
<feature type="compositionally biased region" description="Basic and acidic residues" evidence="5">
    <location>
        <begin position="539"/>
        <end position="591"/>
    </location>
</feature>
<evidence type="ECO:0000256" key="4">
    <source>
        <dbReference type="SAM" id="Coils"/>
    </source>
</evidence>
<evidence type="ECO:0000256" key="2">
    <source>
        <dbReference type="ARBA" id="ARBA00005904"/>
    </source>
</evidence>
<reference evidence="7" key="2">
    <citation type="journal article" date="2023" name="Commun. Biol.">
        <title>Intrasexual cuticular hydrocarbon dimorphism in a wasp sheds light on hydrocarbon biosynthesis genes in Hymenoptera.</title>
        <authorList>
            <person name="Moris V.C."/>
            <person name="Podsiadlowski L."/>
            <person name="Martin S."/>
            <person name="Oeyen J.P."/>
            <person name="Donath A."/>
            <person name="Petersen M."/>
            <person name="Wilbrandt J."/>
            <person name="Misof B."/>
            <person name="Liedtke D."/>
            <person name="Thamm M."/>
            <person name="Scheiner R."/>
            <person name="Schmitt T."/>
            <person name="Niehuis O."/>
        </authorList>
    </citation>
    <scope>NUCLEOTIDE SEQUENCE</scope>
    <source>
        <strain evidence="7">GBR_01_08_01A</strain>
    </source>
</reference>
<dbReference type="GO" id="GO:0003677">
    <property type="term" value="F:DNA binding"/>
    <property type="evidence" value="ECO:0007669"/>
    <property type="project" value="TreeGrafter"/>
</dbReference>
<dbReference type="CDD" id="cd00590">
    <property type="entry name" value="RRM_SF"/>
    <property type="match status" value="1"/>
</dbReference>
<proteinExistence type="inferred from homology"/>
<dbReference type="InterPro" id="IPR035979">
    <property type="entry name" value="RBD_domain_sf"/>
</dbReference>
<feature type="compositionally biased region" description="Low complexity" evidence="5">
    <location>
        <begin position="109"/>
        <end position="118"/>
    </location>
</feature>
<comment type="similarity">
    <text evidence="2">Belongs to the SURF6 family.</text>
</comment>
<evidence type="ECO:0000256" key="3">
    <source>
        <dbReference type="ARBA" id="ARBA00023242"/>
    </source>
</evidence>
<reference evidence="7" key="1">
    <citation type="submission" date="2021-08" db="EMBL/GenBank/DDBJ databases">
        <authorList>
            <person name="Misof B."/>
            <person name="Oliver O."/>
            <person name="Podsiadlowski L."/>
            <person name="Donath A."/>
            <person name="Peters R."/>
            <person name="Mayer C."/>
            <person name="Rust J."/>
            <person name="Gunkel S."/>
            <person name="Lesny P."/>
            <person name="Martin S."/>
            <person name="Oeyen J.P."/>
            <person name="Petersen M."/>
            <person name="Panagiotis P."/>
            <person name="Wilbrandt J."/>
            <person name="Tanja T."/>
        </authorList>
    </citation>
    <scope>NUCLEOTIDE SEQUENCE</scope>
    <source>
        <strain evidence="7">GBR_01_08_01A</strain>
        <tissue evidence="7">Thorax + abdomen</tissue>
    </source>
</reference>
<dbReference type="GO" id="GO:0003723">
    <property type="term" value="F:RNA binding"/>
    <property type="evidence" value="ECO:0007669"/>
    <property type="project" value="TreeGrafter"/>
</dbReference>
<dbReference type="GO" id="GO:0042273">
    <property type="term" value="P:ribosomal large subunit biogenesis"/>
    <property type="evidence" value="ECO:0007669"/>
    <property type="project" value="TreeGrafter"/>
</dbReference>
<dbReference type="SUPFAM" id="SSF54928">
    <property type="entry name" value="RNA-binding domain, RBD"/>
    <property type="match status" value="1"/>
</dbReference>
<gene>
    <name evidence="7" type="ORF">KPH14_006559</name>
</gene>
<dbReference type="PANTHER" id="PTHR14369:SF0">
    <property type="entry name" value="SURFEIT LOCUS PROTEIN 6"/>
    <property type="match status" value="1"/>
</dbReference>
<organism evidence="7 8">
    <name type="scientific">Odynerus spinipes</name>
    <dbReference type="NCBI Taxonomy" id="1348599"/>
    <lineage>
        <taxon>Eukaryota</taxon>
        <taxon>Metazoa</taxon>
        <taxon>Ecdysozoa</taxon>
        <taxon>Arthropoda</taxon>
        <taxon>Hexapoda</taxon>
        <taxon>Insecta</taxon>
        <taxon>Pterygota</taxon>
        <taxon>Neoptera</taxon>
        <taxon>Endopterygota</taxon>
        <taxon>Hymenoptera</taxon>
        <taxon>Apocrita</taxon>
        <taxon>Aculeata</taxon>
        <taxon>Vespoidea</taxon>
        <taxon>Vespidae</taxon>
        <taxon>Eumeninae</taxon>
        <taxon>Odynerus</taxon>
    </lineage>
</organism>
<keyword evidence="4" id="KW-0175">Coiled coil</keyword>
<evidence type="ECO:0000259" key="6">
    <source>
        <dbReference type="Pfam" id="PF04935"/>
    </source>
</evidence>
<protein>
    <recommendedName>
        <fullName evidence="6">Ribosomal RNA-processing protein 14/surfeit locus protein 6 C-terminal domain-containing protein</fullName>
    </recommendedName>
</protein>
<feature type="region of interest" description="Disordered" evidence="5">
    <location>
        <begin position="50"/>
        <end position="137"/>
    </location>
</feature>
<comment type="caution">
    <text evidence="7">The sequence shown here is derived from an EMBL/GenBank/DDBJ whole genome shotgun (WGS) entry which is preliminary data.</text>
</comment>
<evidence type="ECO:0000313" key="8">
    <source>
        <dbReference type="Proteomes" id="UP001258017"/>
    </source>
</evidence>
<feature type="coiled-coil region" evidence="4">
    <location>
        <begin position="415"/>
        <end position="443"/>
    </location>
</feature>
<sequence length="615" mass="71735">MDINLYYECNRNYYTVHFANKNDLSHETILQLFSQYGNVLSVNVAGDKRERSKLKNKTDNNKDTKDDDKDRKSNNKNKKGYYRNKNDNYKKGKNQGGTSEEESKRNSRSNRTSSNNNEKQADKNTLSWNEQNCDKDSINDISSKASIRTLSNSRQLDTTPVQHALNAEFRKRLDSYCRNGSYNSPTHSEKSFWKNNVKNDDEVPGLINTNTSVCSESVKSLDQISSIAHSTIETKIIPAQHVVVANVHKDFGIHYILHLFEKYDPIAISLMRTVPKTFIRYCHVYFKTPQQALAIEKKFDSSANTHMRRNVYTCRYIPKRAWSNIPRLVVYLRCAVIHEENKFISNIFSKMPLPMFELVTQDEDYEERDDITTKAKPLQVPGGTAKRAKTFEELHAKLEELKNVKKLGYKQKLLKKSLKNKIKKKTKREERLMQKKLVRTEQRAAGLNNFKTEDNKMPKIPRPKPVFNSEGKMVFSKFDFSEIGTKKKPPKSEKDPKKILQQLQQKKEKLKELEQLGEKDKVEEIKEKEAWKSALARAGGEKVKDDPDLLKRTIKRQEQQKKRSAKKWESRIETVHKSKQEKQEKRQENIMKRKKEKKTHKLKKAAKKGRVIPGF</sequence>
<comment type="subcellular location">
    <subcellularLocation>
        <location evidence="1">Nucleus</location>
    </subcellularLocation>
</comment>
<dbReference type="InterPro" id="IPR007019">
    <property type="entry name" value="SURF6"/>
</dbReference>
<dbReference type="Pfam" id="PF04935">
    <property type="entry name" value="SURF6"/>
    <property type="match status" value="1"/>
</dbReference>
<evidence type="ECO:0000256" key="1">
    <source>
        <dbReference type="ARBA" id="ARBA00004123"/>
    </source>
</evidence>
<dbReference type="PANTHER" id="PTHR14369">
    <property type="entry name" value="SURFEIT LOCUS PROTEIN 6"/>
    <property type="match status" value="1"/>
</dbReference>
<feature type="domain" description="Ribosomal RNA-processing protein 14/surfeit locus protein 6 C-terminal" evidence="6">
    <location>
        <begin position="418"/>
        <end position="603"/>
    </location>
</feature>
<evidence type="ECO:0000256" key="5">
    <source>
        <dbReference type="SAM" id="MobiDB-lite"/>
    </source>
</evidence>
<dbReference type="GO" id="GO:0042274">
    <property type="term" value="P:ribosomal small subunit biogenesis"/>
    <property type="evidence" value="ECO:0007669"/>
    <property type="project" value="TreeGrafter"/>
</dbReference>
<feature type="region of interest" description="Disordered" evidence="5">
    <location>
        <begin position="535"/>
        <end position="615"/>
    </location>
</feature>
<name>A0AAD9VRA5_9HYME</name>
<feature type="region of interest" description="Disordered" evidence="5">
    <location>
        <begin position="481"/>
        <end position="506"/>
    </location>
</feature>
<keyword evidence="3" id="KW-0539">Nucleus</keyword>
<keyword evidence="8" id="KW-1185">Reference proteome</keyword>